<dbReference type="EMBL" id="MAAF01000072">
    <property type="protein sequence ID" value="OUR79319.1"/>
    <property type="molecule type" value="Genomic_DNA"/>
</dbReference>
<gene>
    <name evidence="2" type="ORF">A9Q75_12130</name>
</gene>
<accession>A0A1Y5EA33</accession>
<comment type="caution">
    <text evidence="2">The sequence shown here is derived from an EMBL/GenBank/DDBJ whole genome shotgun (WGS) entry which is preliminary data.</text>
</comment>
<feature type="signal peptide" evidence="1">
    <location>
        <begin position="1"/>
        <end position="17"/>
    </location>
</feature>
<dbReference type="AlphaFoldDB" id="A0A1Y5EA33"/>
<name>A0A1Y5EA33_COLPS</name>
<keyword evidence="1" id="KW-0732">Signal</keyword>
<evidence type="ECO:0000256" key="1">
    <source>
        <dbReference type="SAM" id="SignalP"/>
    </source>
</evidence>
<evidence type="ECO:0000313" key="2">
    <source>
        <dbReference type="EMBL" id="OUR79319.1"/>
    </source>
</evidence>
<evidence type="ECO:0008006" key="4">
    <source>
        <dbReference type="Google" id="ProtNLM"/>
    </source>
</evidence>
<organism evidence="2 3">
    <name type="scientific">Colwellia psychrerythraea</name>
    <name type="common">Vibrio psychroerythus</name>
    <dbReference type="NCBI Taxonomy" id="28229"/>
    <lineage>
        <taxon>Bacteria</taxon>
        <taxon>Pseudomonadati</taxon>
        <taxon>Pseudomonadota</taxon>
        <taxon>Gammaproteobacteria</taxon>
        <taxon>Alteromonadales</taxon>
        <taxon>Colwelliaceae</taxon>
        <taxon>Colwellia</taxon>
    </lineage>
</organism>
<protein>
    <recommendedName>
        <fullName evidence="4">Lipoprotein</fullName>
    </recommendedName>
</protein>
<evidence type="ECO:0000313" key="3">
    <source>
        <dbReference type="Proteomes" id="UP000243053"/>
    </source>
</evidence>
<feature type="chain" id="PRO_5013368555" description="Lipoprotein" evidence="1">
    <location>
        <begin position="18"/>
        <end position="116"/>
    </location>
</feature>
<proteinExistence type="predicted"/>
<reference evidence="3" key="1">
    <citation type="journal article" date="2017" name="Proc. Natl. Acad. Sci. U.S.A.">
        <title>Simulation of Deepwater Horizon oil plume reveals substrate specialization within a complex community of hydrocarbon degraders.</title>
        <authorList>
            <person name="Hu P."/>
            <person name="Dubinsky E.A."/>
            <person name="Probst A.J."/>
            <person name="Wang J."/>
            <person name="Sieber C.M.K."/>
            <person name="Tom L.M."/>
            <person name="Gardinali P."/>
            <person name="Banfield J.F."/>
            <person name="Atlas R.M."/>
            <person name="Andersen G.L."/>
        </authorList>
    </citation>
    <scope>NUCLEOTIDE SEQUENCE [LARGE SCALE GENOMIC DNA]</scope>
</reference>
<sequence length="116" mass="13134">MKQLILALSLISSTAMATGTLTQIEQGEVELLLAESASKLLYLERDCNKPIDKEKFEELAQIKAFSEGYETIKGISWARIESQSEHNYTVLKTQAPQGQLCEQYQSDIKGNYRFLK</sequence>
<dbReference type="Proteomes" id="UP000243053">
    <property type="component" value="Unassembled WGS sequence"/>
</dbReference>